<dbReference type="GO" id="GO:0006412">
    <property type="term" value="P:translation"/>
    <property type="evidence" value="ECO:0007669"/>
    <property type="project" value="UniProtKB-UniRule"/>
</dbReference>
<evidence type="ECO:0000259" key="9">
    <source>
        <dbReference type="Pfam" id="PF01281"/>
    </source>
</evidence>
<sequence>MKVILLKDVKALGKKGEIVEVSEGYGRNFILPTKTGVPADAKNLNTLKLQLQNAEKLAEERLAEAKELKEKLEAIKLVFTMKAGKDGRAFGSISTKEVQEELKKQHKLTVDKKKMELDVPMKNFGGYDIKVKLHKDVEATLHVSVQPQA</sequence>
<dbReference type="SUPFAM" id="SSF55658">
    <property type="entry name" value="L9 N-domain-like"/>
    <property type="match status" value="1"/>
</dbReference>
<name>A0A7W9W375_9FIRM</name>
<dbReference type="InterPro" id="IPR009027">
    <property type="entry name" value="Ribosomal_bL9/RNase_H1_N"/>
</dbReference>
<organism evidence="11 12">
    <name type="scientific">Oribacterium sinus</name>
    <dbReference type="NCBI Taxonomy" id="237576"/>
    <lineage>
        <taxon>Bacteria</taxon>
        <taxon>Bacillati</taxon>
        <taxon>Bacillota</taxon>
        <taxon>Clostridia</taxon>
        <taxon>Lachnospirales</taxon>
        <taxon>Lachnospiraceae</taxon>
        <taxon>Oribacterium</taxon>
    </lineage>
</organism>
<keyword evidence="3 7" id="KW-0694">RNA-binding</keyword>
<evidence type="ECO:0000256" key="1">
    <source>
        <dbReference type="ARBA" id="ARBA00010605"/>
    </source>
</evidence>
<dbReference type="GO" id="GO:0003735">
    <property type="term" value="F:structural constituent of ribosome"/>
    <property type="evidence" value="ECO:0007669"/>
    <property type="project" value="InterPro"/>
</dbReference>
<dbReference type="EMBL" id="JACHHH010000011">
    <property type="protein sequence ID" value="MBB6042047.1"/>
    <property type="molecule type" value="Genomic_DNA"/>
</dbReference>
<evidence type="ECO:0000256" key="3">
    <source>
        <dbReference type="ARBA" id="ARBA00022884"/>
    </source>
</evidence>
<evidence type="ECO:0000256" key="2">
    <source>
        <dbReference type="ARBA" id="ARBA00022730"/>
    </source>
</evidence>
<dbReference type="AlphaFoldDB" id="A0A7W9W375"/>
<dbReference type="GO" id="GO:0005840">
    <property type="term" value="C:ribosome"/>
    <property type="evidence" value="ECO:0007669"/>
    <property type="project" value="UniProtKB-KW"/>
</dbReference>
<feature type="coiled-coil region" evidence="8">
    <location>
        <begin position="41"/>
        <end position="78"/>
    </location>
</feature>
<accession>A0A7W9W375</accession>
<dbReference type="NCBIfam" id="TIGR00158">
    <property type="entry name" value="L9"/>
    <property type="match status" value="1"/>
</dbReference>
<evidence type="ECO:0000256" key="4">
    <source>
        <dbReference type="ARBA" id="ARBA00022980"/>
    </source>
</evidence>
<dbReference type="Pfam" id="PF03948">
    <property type="entry name" value="Ribosomal_L9_C"/>
    <property type="match status" value="1"/>
</dbReference>
<dbReference type="Gene3D" id="3.40.5.10">
    <property type="entry name" value="Ribosomal protein L9, N-terminal domain"/>
    <property type="match status" value="1"/>
</dbReference>
<dbReference type="SUPFAM" id="SSF55653">
    <property type="entry name" value="Ribosomal protein L9 C-domain"/>
    <property type="match status" value="1"/>
</dbReference>
<evidence type="ECO:0000256" key="8">
    <source>
        <dbReference type="SAM" id="Coils"/>
    </source>
</evidence>
<gene>
    <name evidence="7" type="primary">rplI</name>
    <name evidence="11" type="ORF">HNQ46_002042</name>
</gene>
<evidence type="ECO:0000259" key="10">
    <source>
        <dbReference type="Pfam" id="PF03948"/>
    </source>
</evidence>
<dbReference type="GeneID" id="85015564"/>
<protein>
    <recommendedName>
        <fullName evidence="6 7">Large ribosomal subunit protein bL9</fullName>
    </recommendedName>
</protein>
<dbReference type="InterPro" id="IPR020069">
    <property type="entry name" value="Ribosomal_bL9_C"/>
</dbReference>
<dbReference type="InterPro" id="IPR000244">
    <property type="entry name" value="Ribosomal_bL9"/>
</dbReference>
<dbReference type="HAMAP" id="MF_00503">
    <property type="entry name" value="Ribosomal_bL9"/>
    <property type="match status" value="1"/>
</dbReference>
<dbReference type="InterPro" id="IPR036791">
    <property type="entry name" value="Ribosomal_bL9_C_sf"/>
</dbReference>
<dbReference type="InterPro" id="IPR020594">
    <property type="entry name" value="Ribosomal_bL9_bac/chp"/>
</dbReference>
<dbReference type="GO" id="GO:0019843">
    <property type="term" value="F:rRNA binding"/>
    <property type="evidence" value="ECO:0007669"/>
    <property type="project" value="UniProtKB-UniRule"/>
</dbReference>
<keyword evidence="4 7" id="KW-0689">Ribosomal protein</keyword>
<keyword evidence="8" id="KW-0175">Coiled coil</keyword>
<evidence type="ECO:0000256" key="5">
    <source>
        <dbReference type="ARBA" id="ARBA00023274"/>
    </source>
</evidence>
<dbReference type="InterPro" id="IPR020070">
    <property type="entry name" value="Ribosomal_bL9_N"/>
</dbReference>
<evidence type="ECO:0000313" key="12">
    <source>
        <dbReference type="Proteomes" id="UP000522163"/>
    </source>
</evidence>
<feature type="domain" description="Ribosomal protein L9" evidence="9">
    <location>
        <begin position="1"/>
        <end position="46"/>
    </location>
</feature>
<dbReference type="Gene3D" id="3.10.430.100">
    <property type="entry name" value="Ribosomal protein L9, C-terminal domain"/>
    <property type="match status" value="1"/>
</dbReference>
<feature type="domain" description="Large ribosomal subunit protein bL9 C-terminal" evidence="10">
    <location>
        <begin position="63"/>
        <end position="146"/>
    </location>
</feature>
<keyword evidence="2 7" id="KW-0699">rRNA-binding</keyword>
<dbReference type="PANTHER" id="PTHR21368">
    <property type="entry name" value="50S RIBOSOMAL PROTEIN L9"/>
    <property type="match status" value="1"/>
</dbReference>
<evidence type="ECO:0000256" key="6">
    <source>
        <dbReference type="ARBA" id="ARBA00035292"/>
    </source>
</evidence>
<keyword evidence="5 7" id="KW-0687">Ribonucleoprotein</keyword>
<evidence type="ECO:0000256" key="7">
    <source>
        <dbReference type="HAMAP-Rule" id="MF_00503"/>
    </source>
</evidence>
<dbReference type="Proteomes" id="UP000522163">
    <property type="component" value="Unassembled WGS sequence"/>
</dbReference>
<comment type="function">
    <text evidence="7">Binds to the 23S rRNA.</text>
</comment>
<reference evidence="11 12" key="1">
    <citation type="submission" date="2020-08" db="EMBL/GenBank/DDBJ databases">
        <title>Genomic Encyclopedia of Type Strains, Phase IV (KMG-IV): sequencing the most valuable type-strain genomes for metagenomic binning, comparative biology and taxonomic classification.</title>
        <authorList>
            <person name="Goeker M."/>
        </authorList>
    </citation>
    <scope>NUCLEOTIDE SEQUENCE [LARGE SCALE GENOMIC DNA]</scope>
    <source>
        <strain evidence="11 12">DSM 17245</strain>
    </source>
</reference>
<dbReference type="RefSeq" id="WP_007156809.1">
    <property type="nucleotide sequence ID" value="NZ_CAUQUA010000009.1"/>
</dbReference>
<comment type="similarity">
    <text evidence="1 7">Belongs to the bacterial ribosomal protein bL9 family.</text>
</comment>
<dbReference type="InterPro" id="IPR036935">
    <property type="entry name" value="Ribosomal_bL9_N_sf"/>
</dbReference>
<evidence type="ECO:0000313" key="11">
    <source>
        <dbReference type="EMBL" id="MBB6042047.1"/>
    </source>
</evidence>
<proteinExistence type="inferred from homology"/>
<dbReference type="Pfam" id="PF01281">
    <property type="entry name" value="Ribosomal_L9_N"/>
    <property type="match status" value="1"/>
</dbReference>
<comment type="caution">
    <text evidence="11">The sequence shown here is derived from an EMBL/GenBank/DDBJ whole genome shotgun (WGS) entry which is preliminary data.</text>
</comment>
<dbReference type="GO" id="GO:1990904">
    <property type="term" value="C:ribonucleoprotein complex"/>
    <property type="evidence" value="ECO:0007669"/>
    <property type="project" value="UniProtKB-KW"/>
</dbReference>